<protein>
    <submittedName>
        <fullName evidence="11">Aquaporin-9</fullName>
    </submittedName>
</protein>
<keyword evidence="3 8" id="KW-0813">Transport</keyword>
<accession>A0A915DUV0</accession>
<dbReference type="SUPFAM" id="SSF81338">
    <property type="entry name" value="Aquaporin-like"/>
    <property type="match status" value="1"/>
</dbReference>
<feature type="transmembrane region" description="Helical" evidence="9">
    <location>
        <begin position="370"/>
        <end position="390"/>
    </location>
</feature>
<dbReference type="GO" id="GO:0015250">
    <property type="term" value="F:water channel activity"/>
    <property type="evidence" value="ECO:0007669"/>
    <property type="project" value="TreeGrafter"/>
</dbReference>
<proteinExistence type="inferred from homology"/>
<keyword evidence="10" id="KW-1185">Reference proteome</keyword>
<dbReference type="AlphaFoldDB" id="A0A915DUV0"/>
<evidence type="ECO:0000256" key="8">
    <source>
        <dbReference type="RuleBase" id="RU000477"/>
    </source>
</evidence>
<dbReference type="InterPro" id="IPR000425">
    <property type="entry name" value="MIP"/>
</dbReference>
<feature type="transmembrane region" description="Helical" evidence="9">
    <location>
        <begin position="154"/>
        <end position="177"/>
    </location>
</feature>
<evidence type="ECO:0000256" key="5">
    <source>
        <dbReference type="ARBA" id="ARBA00022989"/>
    </source>
</evidence>
<evidence type="ECO:0000256" key="9">
    <source>
        <dbReference type="SAM" id="Phobius"/>
    </source>
</evidence>
<dbReference type="Pfam" id="PF00230">
    <property type="entry name" value="MIP"/>
    <property type="match status" value="1"/>
</dbReference>
<name>A0A915DUV0_9BILA</name>
<evidence type="ECO:0000313" key="11">
    <source>
        <dbReference type="WBParaSite" id="jg23916"/>
    </source>
</evidence>
<evidence type="ECO:0000256" key="1">
    <source>
        <dbReference type="ARBA" id="ARBA00004141"/>
    </source>
</evidence>
<dbReference type="WBParaSite" id="jg23916">
    <property type="protein sequence ID" value="jg23916"/>
    <property type="gene ID" value="jg23916"/>
</dbReference>
<organism evidence="10 11">
    <name type="scientific">Ditylenchus dipsaci</name>
    <dbReference type="NCBI Taxonomy" id="166011"/>
    <lineage>
        <taxon>Eukaryota</taxon>
        <taxon>Metazoa</taxon>
        <taxon>Ecdysozoa</taxon>
        <taxon>Nematoda</taxon>
        <taxon>Chromadorea</taxon>
        <taxon>Rhabditida</taxon>
        <taxon>Tylenchina</taxon>
        <taxon>Tylenchomorpha</taxon>
        <taxon>Sphaerularioidea</taxon>
        <taxon>Anguinidae</taxon>
        <taxon>Anguininae</taxon>
        <taxon>Ditylenchus</taxon>
    </lineage>
</organism>
<dbReference type="InterPro" id="IPR050363">
    <property type="entry name" value="MIP/Aquaporin"/>
</dbReference>
<feature type="transmembrane region" description="Helical" evidence="9">
    <location>
        <begin position="227"/>
        <end position="252"/>
    </location>
</feature>
<reference evidence="11" key="1">
    <citation type="submission" date="2022-11" db="UniProtKB">
        <authorList>
            <consortium name="WormBaseParasite"/>
        </authorList>
    </citation>
    <scope>IDENTIFICATION</scope>
</reference>
<evidence type="ECO:0000313" key="10">
    <source>
        <dbReference type="Proteomes" id="UP000887574"/>
    </source>
</evidence>
<feature type="transmembrane region" description="Helical" evidence="9">
    <location>
        <begin position="183"/>
        <end position="206"/>
    </location>
</feature>
<keyword evidence="6 9" id="KW-0472">Membrane</keyword>
<feature type="transmembrane region" description="Helical" evidence="9">
    <location>
        <begin position="317"/>
        <end position="338"/>
    </location>
</feature>
<comment type="subcellular location">
    <subcellularLocation>
        <location evidence="1">Membrane</location>
        <topology evidence="1">Multi-pass membrane protein</topology>
    </subcellularLocation>
</comment>
<dbReference type="GO" id="GO:0016323">
    <property type="term" value="C:basolateral plasma membrane"/>
    <property type="evidence" value="ECO:0007669"/>
    <property type="project" value="TreeGrafter"/>
</dbReference>
<evidence type="ECO:0000256" key="2">
    <source>
        <dbReference type="ARBA" id="ARBA00006175"/>
    </source>
</evidence>
<evidence type="ECO:0000256" key="4">
    <source>
        <dbReference type="ARBA" id="ARBA00022692"/>
    </source>
</evidence>
<keyword evidence="4 8" id="KW-0812">Transmembrane</keyword>
<keyword evidence="5 9" id="KW-1133">Transmembrane helix</keyword>
<dbReference type="Gene3D" id="1.20.1080.10">
    <property type="entry name" value="Glycerol uptake facilitator protein"/>
    <property type="match status" value="1"/>
</dbReference>
<evidence type="ECO:0000256" key="6">
    <source>
        <dbReference type="ARBA" id="ARBA00023136"/>
    </source>
</evidence>
<evidence type="ECO:0000256" key="7">
    <source>
        <dbReference type="ARBA" id="ARBA00045280"/>
    </source>
</evidence>
<dbReference type="GO" id="GO:0015254">
    <property type="term" value="F:glycerol channel activity"/>
    <property type="evidence" value="ECO:0007669"/>
    <property type="project" value="TreeGrafter"/>
</dbReference>
<comment type="similarity">
    <text evidence="2 8">Belongs to the MIP/aquaporin (TC 1.A.8) family.</text>
</comment>
<dbReference type="PANTHER" id="PTHR43829:SF9">
    <property type="entry name" value="AQUAPORIN-9"/>
    <property type="match status" value="1"/>
</dbReference>
<dbReference type="InterPro" id="IPR023271">
    <property type="entry name" value="Aquaporin-like"/>
</dbReference>
<evidence type="ECO:0000256" key="3">
    <source>
        <dbReference type="ARBA" id="ARBA00022448"/>
    </source>
</evidence>
<sequence length="430" mass="47732">MVDYECRRIKQLNPSGGQSCLSLLFVVPQEKCRRIKVLNPSDFFGLVSLLFVVSQEKCRRIMSLFSTWLDSVVPQKKKRRIKMLNTRGVFSFNSVVPQEKKRTIKMLDPRGGHSCPLLLLNIPAYCQFIFYHRISKNGKNDCETKIRNELGRALLGEFLGTLVLVLVIGCVCAQSVIPRPSLNALINVNVGVGLGIAFGIAICAKVSGGHINPAVSLMFLTFGQINALRFVLYTLVQTAGAFVGAALAYVVYKDAINVFDGGERQVYGNRATAQIFASYSNSHLGAFNGLMDQIISTALFCLFIAHVTDKRNRYPAWVQPLIIGTVFVMVGTCFAYNAGYPCNPARDFGPRLFTLLVGYGFEVFSYKDYGWFWIPIVGPFIGAVLGAWIYKLAIGIHAPLEEEYEVVSTTVHRELQPLTTVKEHNGTEEA</sequence>
<feature type="transmembrane region" description="Helical" evidence="9">
    <location>
        <begin position="286"/>
        <end position="305"/>
    </location>
</feature>
<dbReference type="PANTHER" id="PTHR43829">
    <property type="entry name" value="AQUAPORIN OR AQUAGLYCEROPORIN RELATED"/>
    <property type="match status" value="1"/>
</dbReference>
<dbReference type="Proteomes" id="UP000887574">
    <property type="component" value="Unplaced"/>
</dbReference>
<dbReference type="PRINTS" id="PR00783">
    <property type="entry name" value="MINTRINSICP"/>
</dbReference>
<dbReference type="CDD" id="cd00333">
    <property type="entry name" value="MIP"/>
    <property type="match status" value="1"/>
</dbReference>
<comment type="function">
    <text evidence="7">Aquaglyceroporin that may modulate the water content and osmolytes during anhydrobiosis.</text>
</comment>